<dbReference type="SMART" id="SM00382">
    <property type="entry name" value="AAA"/>
    <property type="match status" value="1"/>
</dbReference>
<evidence type="ECO:0000313" key="3">
    <source>
        <dbReference type="Proteomes" id="UP000078596"/>
    </source>
</evidence>
<dbReference type="KEGG" id="haz:A9404_00425"/>
<dbReference type="GO" id="GO:0016887">
    <property type="term" value="F:ATP hydrolysis activity"/>
    <property type="evidence" value="ECO:0007669"/>
    <property type="project" value="InterPro"/>
</dbReference>
<evidence type="ECO:0000313" key="2">
    <source>
        <dbReference type="EMBL" id="ANJ68178.1"/>
    </source>
</evidence>
<dbReference type="PROSITE" id="PS50943">
    <property type="entry name" value="HTH_CROC1"/>
    <property type="match status" value="1"/>
</dbReference>
<dbReference type="InterPro" id="IPR003593">
    <property type="entry name" value="AAA+_ATPase"/>
</dbReference>
<reference evidence="2 3" key="1">
    <citation type="submission" date="2016-06" db="EMBL/GenBank/DDBJ databases">
        <title>Insight into the functional genes involving in sulfur oxidation in Pearl River water.</title>
        <authorList>
            <person name="Luo J."/>
            <person name="Tan X."/>
            <person name="Lin W."/>
        </authorList>
    </citation>
    <scope>NUCLEOTIDE SEQUENCE [LARGE SCALE GENOMIC DNA]</scope>
    <source>
        <strain evidence="2 3">LS2</strain>
    </source>
</reference>
<dbReference type="EMBL" id="CP016027">
    <property type="protein sequence ID" value="ANJ68178.1"/>
    <property type="molecule type" value="Genomic_DNA"/>
</dbReference>
<dbReference type="PANTHER" id="PTHR35894">
    <property type="entry name" value="GENERAL SECRETION PATHWAY PROTEIN A-RELATED"/>
    <property type="match status" value="1"/>
</dbReference>
<dbReference type="InterPro" id="IPR052026">
    <property type="entry name" value="ExeA_AAA_ATPase_DNA-bind"/>
</dbReference>
<dbReference type="STRING" id="1860122.A9404_00425"/>
<name>A0A191ZK17_9GAMM</name>
<dbReference type="CDD" id="cd00093">
    <property type="entry name" value="HTH_XRE"/>
    <property type="match status" value="1"/>
</dbReference>
<dbReference type="InterPro" id="IPR049945">
    <property type="entry name" value="AAA_22"/>
</dbReference>
<protein>
    <recommendedName>
        <fullName evidence="1">HTH cro/C1-type domain-containing protein</fullName>
    </recommendedName>
</protein>
<dbReference type="SUPFAM" id="SSF52540">
    <property type="entry name" value="P-loop containing nucleoside triphosphate hydrolases"/>
    <property type="match status" value="1"/>
</dbReference>
<accession>A0A191ZK17</accession>
<dbReference type="Gene3D" id="3.40.50.300">
    <property type="entry name" value="P-loop containing nucleotide triphosphate hydrolases"/>
    <property type="match status" value="1"/>
</dbReference>
<dbReference type="PANTHER" id="PTHR35894:SF1">
    <property type="entry name" value="PHOSPHORIBULOKINASE _ URIDINE KINASE FAMILY"/>
    <property type="match status" value="1"/>
</dbReference>
<dbReference type="InterPro" id="IPR001387">
    <property type="entry name" value="Cro/C1-type_HTH"/>
</dbReference>
<proteinExistence type="predicted"/>
<keyword evidence="3" id="KW-1185">Reference proteome</keyword>
<dbReference type="AlphaFoldDB" id="A0A191ZK17"/>
<dbReference type="Pfam" id="PF13401">
    <property type="entry name" value="AAA_22"/>
    <property type="match status" value="1"/>
</dbReference>
<sequence length="385" mass="42252">MQLKAVLVAHGLSQQALAVDLGISRSAITALCSKGLWPKKNREALRERITAFLVSHGVGAATLTTVFNPAASSTEATAEFTHPKEDRDMLLRKQPLFPATKKHFQIFADPFGELQTSEEVFTSPDVRYVRAALAQTLTSERFIAIVGESGAGKSTLRRDFIDRISRESLPVVVIEPYVLGLEENDQKGKSLKSTDIAAAIIRTLDPKAGIRISAEARFAQLHRLLRDSRRAGMRHVLIIEEAHGLSIPTLKHLKRFYELEDGFSRLLSIVLIGQPELAQKLAENRPDVREVVQRIETITLDPLDGHLDEYLSHRLERAGKAIDDVIDPTGIEALRSKLTVPGRTRGSTATSLLYPLAVGNQLTAAMNLAAELGAPIITADIVRSV</sequence>
<dbReference type="InterPro" id="IPR027417">
    <property type="entry name" value="P-loop_NTPase"/>
</dbReference>
<dbReference type="Proteomes" id="UP000078596">
    <property type="component" value="Chromosome"/>
</dbReference>
<evidence type="ECO:0000259" key="1">
    <source>
        <dbReference type="PROSITE" id="PS50943"/>
    </source>
</evidence>
<feature type="domain" description="HTH cro/C1-type" evidence="1">
    <location>
        <begin position="3"/>
        <end position="28"/>
    </location>
</feature>
<organism evidence="2 3">
    <name type="scientific">Halothiobacillus diazotrophicus</name>
    <dbReference type="NCBI Taxonomy" id="1860122"/>
    <lineage>
        <taxon>Bacteria</taxon>
        <taxon>Pseudomonadati</taxon>
        <taxon>Pseudomonadota</taxon>
        <taxon>Gammaproteobacteria</taxon>
        <taxon>Chromatiales</taxon>
        <taxon>Halothiobacillaceae</taxon>
        <taxon>Halothiobacillus</taxon>
    </lineage>
</organism>
<gene>
    <name evidence="2" type="ORF">A9404_00425</name>
</gene>